<keyword evidence="1" id="KW-1133">Transmembrane helix</keyword>
<keyword evidence="3" id="KW-1185">Reference proteome</keyword>
<comment type="caution">
    <text evidence="2">The sequence shown here is derived from an EMBL/GenBank/DDBJ whole genome shotgun (WGS) entry which is preliminary data.</text>
</comment>
<name>A0ABQ8XCX8_9EUKA</name>
<evidence type="ECO:0000313" key="2">
    <source>
        <dbReference type="EMBL" id="KAJ6230326.1"/>
    </source>
</evidence>
<evidence type="ECO:0000313" key="3">
    <source>
        <dbReference type="Proteomes" id="UP001150062"/>
    </source>
</evidence>
<dbReference type="Proteomes" id="UP001150062">
    <property type="component" value="Unassembled WGS sequence"/>
</dbReference>
<feature type="transmembrane region" description="Helical" evidence="1">
    <location>
        <begin position="219"/>
        <end position="239"/>
    </location>
</feature>
<organism evidence="2 3">
    <name type="scientific">Anaeramoeba flamelloides</name>
    <dbReference type="NCBI Taxonomy" id="1746091"/>
    <lineage>
        <taxon>Eukaryota</taxon>
        <taxon>Metamonada</taxon>
        <taxon>Anaeramoebidae</taxon>
        <taxon>Anaeramoeba</taxon>
    </lineage>
</organism>
<gene>
    <name evidence="2" type="ORF">M0813_06965</name>
</gene>
<protein>
    <submittedName>
        <fullName evidence="2">Transmembrane protein</fullName>
    </submittedName>
</protein>
<feature type="transmembrane region" description="Helical" evidence="1">
    <location>
        <begin position="12"/>
        <end position="32"/>
    </location>
</feature>
<accession>A0ABQ8XCX8</accession>
<feature type="transmembrane region" description="Helical" evidence="1">
    <location>
        <begin position="137"/>
        <end position="160"/>
    </location>
</feature>
<dbReference type="EMBL" id="JAOAOG010000313">
    <property type="protein sequence ID" value="KAJ6230326.1"/>
    <property type="molecule type" value="Genomic_DNA"/>
</dbReference>
<proteinExistence type="predicted"/>
<keyword evidence="1 2" id="KW-0812">Transmembrane</keyword>
<evidence type="ECO:0000256" key="1">
    <source>
        <dbReference type="SAM" id="Phobius"/>
    </source>
</evidence>
<reference evidence="2" key="1">
    <citation type="submission" date="2022-08" db="EMBL/GenBank/DDBJ databases">
        <title>Novel sulfate-reducing endosymbionts in the free-living metamonad Anaeramoeba.</title>
        <authorList>
            <person name="Jerlstrom-Hultqvist J."/>
            <person name="Cepicka I."/>
            <person name="Gallot-Lavallee L."/>
            <person name="Salas-Leiva D."/>
            <person name="Curtis B.A."/>
            <person name="Zahonova K."/>
            <person name="Pipaliya S."/>
            <person name="Dacks J."/>
            <person name="Roger A.J."/>
        </authorList>
    </citation>
    <scope>NUCLEOTIDE SEQUENCE</scope>
    <source>
        <strain evidence="2">Schooner1</strain>
    </source>
</reference>
<feature type="transmembrane region" description="Helical" evidence="1">
    <location>
        <begin position="251"/>
        <end position="271"/>
    </location>
</feature>
<sequence length="335" mass="38414">MLIDNFSKKKRRGYCLIQFLIIVTVVVLLAFFSPDSEETINSNTTSETHQLNDSQVLYELSVSGINSLNRYMAIDVKGYTNSMIGVEKEISVKGEIYGSNNNKDTIEKSKEIQAINKKIIIYCPFPKSSNNVQRGFLTFYLIKIIFAVIFFAFLTTEAIFGRLQSWGFTHHELFPWKKSNYPVVVISLLIQFIAVFWFLYIFFRSRIECIPHPELNIKWIFLSNSIISLFVVVIIAITFEKSLKLSSSSFLEISFLIVLNLWMVAFSIQFVPTQGSRKILNENTIQAGSLEISNDSNTSNISDQEFNENGFELSENQYDDELISNDSLEENSSDF</sequence>
<keyword evidence="1" id="KW-0472">Membrane</keyword>
<feature type="transmembrane region" description="Helical" evidence="1">
    <location>
        <begin position="181"/>
        <end position="203"/>
    </location>
</feature>